<organism evidence="1 2">
    <name type="scientific">Campylobacter gracilis RM3268</name>
    <dbReference type="NCBI Taxonomy" id="553220"/>
    <lineage>
        <taxon>Bacteria</taxon>
        <taxon>Pseudomonadati</taxon>
        <taxon>Campylobacterota</taxon>
        <taxon>Epsilonproteobacteria</taxon>
        <taxon>Campylobacterales</taxon>
        <taxon>Campylobacteraceae</taxon>
        <taxon>Campylobacter</taxon>
    </lineage>
</organism>
<comment type="caution">
    <text evidence="1">The sequence shown here is derived from an EMBL/GenBank/DDBJ whole genome shotgun (WGS) entry which is preliminary data.</text>
</comment>
<reference evidence="1 2" key="1">
    <citation type="submission" date="2009-07" db="EMBL/GenBank/DDBJ databases">
        <authorList>
            <person name="Madupu R."/>
            <person name="Sebastian Y."/>
            <person name="Durkin A.S."/>
            <person name="Torralba M."/>
            <person name="Methe B."/>
            <person name="Sutton G.G."/>
            <person name="Strausberg R.L."/>
            <person name="Nelson K.E."/>
        </authorList>
    </citation>
    <scope>NUCLEOTIDE SEQUENCE [LARGE SCALE GENOMIC DNA]</scope>
    <source>
        <strain evidence="1 2">RM3268</strain>
    </source>
</reference>
<keyword evidence="2" id="KW-1185">Reference proteome</keyword>
<accession>C8PK69</accession>
<dbReference type="eggNOG" id="ENOG502ZC6N">
    <property type="taxonomic scope" value="Bacteria"/>
</dbReference>
<dbReference type="OrthoDB" id="4399984at2"/>
<evidence type="ECO:0000313" key="1">
    <source>
        <dbReference type="EMBL" id="EEV16763.1"/>
    </source>
</evidence>
<dbReference type="EMBL" id="ACYG01000028">
    <property type="protein sequence ID" value="EEV16763.1"/>
    <property type="molecule type" value="Genomic_DNA"/>
</dbReference>
<gene>
    <name evidence="1" type="ORF">CAMGR0001_1774</name>
</gene>
<dbReference type="AlphaFoldDB" id="C8PK69"/>
<protein>
    <recommendedName>
        <fullName evidence="3">DUF4272 domain-containing protein</fullName>
    </recommendedName>
</protein>
<name>C8PK69_9BACT</name>
<evidence type="ECO:0008006" key="3">
    <source>
        <dbReference type="Google" id="ProtNLM"/>
    </source>
</evidence>
<proteinExistence type="predicted"/>
<dbReference type="Proteomes" id="UP000005709">
    <property type="component" value="Unassembled WGS sequence"/>
</dbReference>
<dbReference type="Pfam" id="PF14094">
    <property type="entry name" value="DUF4272"/>
    <property type="match status" value="1"/>
</dbReference>
<sequence length="247" mass="27914">MTFSDFFKKGGKNSANAAKIGKTAQERKDISIEILKSQGVPYTLHLPLRYETDEVTPREKDEVIARAICSYAAIMCACSIRDEGKLADEDRQGVQGFLTNRYGCIDKLTRIERRVTQGEASRDEAGNMGWKYESLWALMWAMGLVEKLRFPSEICDCAFVMDTFSGGDFSARVKLRGTDEILQALDLIYRYHWACVNARVHGSDSAGLDEEVVMERRGGLEWLCCKGAENDNLTDEYNAWDYPDLNT</sequence>
<evidence type="ECO:0000313" key="2">
    <source>
        <dbReference type="Proteomes" id="UP000005709"/>
    </source>
</evidence>
<dbReference type="InterPro" id="IPR025368">
    <property type="entry name" value="DUF4272"/>
</dbReference>
<dbReference type="RefSeq" id="WP_005872599.1">
    <property type="nucleotide sequence ID" value="NZ_ACYG01000028.1"/>
</dbReference>